<gene>
    <name evidence="1" type="ORF">AN484_27890</name>
</gene>
<reference evidence="1 2" key="1">
    <citation type="submission" date="2015-09" db="EMBL/GenBank/DDBJ databases">
        <title>Aphanizomenon flos-aquae WA102.</title>
        <authorList>
            <person name="Driscoll C."/>
        </authorList>
    </citation>
    <scope>NUCLEOTIDE SEQUENCE [LARGE SCALE GENOMIC DNA]</scope>
    <source>
        <strain evidence="1">WA102</strain>
    </source>
</reference>
<dbReference type="EMBL" id="LJOW01000790">
    <property type="protein sequence ID" value="OBQ32516.1"/>
    <property type="molecule type" value="Genomic_DNA"/>
</dbReference>
<sequence>MFKILISSFNNILKDVDSNLLVDKLLPNYINVSDIGQYAKLYYIEDSSVSTIISILSINSSFWEQFWLNFLVNTNDVDLMNKLVTLQSEYSLVYCEGYAEV</sequence>
<accession>A0A1B7W662</accession>
<proteinExistence type="predicted"/>
<protein>
    <submittedName>
        <fullName evidence="1">Uncharacterized protein</fullName>
    </submittedName>
</protein>
<organism evidence="1 2">
    <name type="scientific">Aphanizomenon flos-aquae WA102</name>
    <dbReference type="NCBI Taxonomy" id="1710896"/>
    <lineage>
        <taxon>Bacteria</taxon>
        <taxon>Bacillati</taxon>
        <taxon>Cyanobacteriota</taxon>
        <taxon>Cyanophyceae</taxon>
        <taxon>Nostocales</taxon>
        <taxon>Aphanizomenonaceae</taxon>
        <taxon>Aphanizomenon</taxon>
    </lineage>
</organism>
<dbReference type="Proteomes" id="UP000092093">
    <property type="component" value="Unassembled WGS sequence"/>
</dbReference>
<comment type="caution">
    <text evidence="1">The sequence shown here is derived from an EMBL/GenBank/DDBJ whole genome shotgun (WGS) entry which is preliminary data.</text>
</comment>
<evidence type="ECO:0000313" key="2">
    <source>
        <dbReference type="Proteomes" id="UP000092093"/>
    </source>
</evidence>
<name>A0A1B7W662_APHFL</name>
<evidence type="ECO:0000313" key="1">
    <source>
        <dbReference type="EMBL" id="OBQ32516.1"/>
    </source>
</evidence>
<dbReference type="AlphaFoldDB" id="A0A1B7W662"/>